<accession>A0A149THR4</accession>
<sequence>MSAERPVRTLRQDQGFTLLEVIVALMIAGFALAAMLGSIEAGLAGGGRADHGLRLLSVARSQLDGALAMPSFRPGSQTYDVPPHYHSSVDIRQIAASPARGERASLGLFSVEVRVWEDGATRSVSLSGRAVGAAVQE</sequence>
<dbReference type="InterPro" id="IPR012902">
    <property type="entry name" value="N_methyl_site"/>
</dbReference>
<evidence type="ECO:0008006" key="4">
    <source>
        <dbReference type="Google" id="ProtNLM"/>
    </source>
</evidence>
<dbReference type="EMBL" id="LHZR01000109">
    <property type="protein sequence ID" value="KXV47473.1"/>
    <property type="molecule type" value="Genomic_DNA"/>
</dbReference>
<dbReference type="Proteomes" id="UP000075636">
    <property type="component" value="Unassembled WGS sequence"/>
</dbReference>
<dbReference type="AlphaFoldDB" id="A0A149THR4"/>
<dbReference type="STRING" id="318683.A0U94_10105"/>
<dbReference type="PATRIC" id="fig|318683.6.peg.1420"/>
<dbReference type="PROSITE" id="PS00409">
    <property type="entry name" value="PROKAR_NTER_METHYL"/>
    <property type="match status" value="1"/>
</dbReference>
<keyword evidence="1" id="KW-0472">Membrane</keyword>
<dbReference type="Pfam" id="PF07963">
    <property type="entry name" value="N_methyl"/>
    <property type="match status" value="1"/>
</dbReference>
<reference evidence="2 3" key="1">
    <citation type="submission" date="2015-06" db="EMBL/GenBank/DDBJ databases">
        <title>Improved classification and identification of acetic acid bacteria using matrix-assisted laser desorption/ionization time-of-flight mass spectrometry; Gluconobacter nephelii and Gluconobacter uchimurae are later heterotypic synonyms of Gluconobacter japonicus and Gluconobacter oxydans, respectively.</title>
        <authorList>
            <person name="Li L."/>
            <person name="Cleenwerck I."/>
            <person name="De Vuyst L."/>
            <person name="Vandamme P."/>
        </authorList>
    </citation>
    <scope>NUCLEOTIDE SEQUENCE [LARGE SCALE GENOMIC DNA]</scope>
    <source>
        <strain evidence="2 3">LMG 1768</strain>
    </source>
</reference>
<name>A0A149THR4_9PROT</name>
<keyword evidence="1" id="KW-0812">Transmembrane</keyword>
<evidence type="ECO:0000313" key="2">
    <source>
        <dbReference type="EMBL" id="KXV47473.1"/>
    </source>
</evidence>
<gene>
    <name evidence="2" type="ORF">AD945_10610</name>
</gene>
<organism evidence="2 3">
    <name type="scientific">Gluconobacter albidus</name>
    <dbReference type="NCBI Taxonomy" id="318683"/>
    <lineage>
        <taxon>Bacteria</taxon>
        <taxon>Pseudomonadati</taxon>
        <taxon>Pseudomonadota</taxon>
        <taxon>Alphaproteobacteria</taxon>
        <taxon>Acetobacterales</taxon>
        <taxon>Acetobacteraceae</taxon>
        <taxon>Gluconobacter</taxon>
    </lineage>
</organism>
<evidence type="ECO:0000256" key="1">
    <source>
        <dbReference type="SAM" id="Phobius"/>
    </source>
</evidence>
<dbReference type="RefSeq" id="WP_062108674.1">
    <property type="nucleotide sequence ID" value="NZ_LHZR01000109.1"/>
</dbReference>
<dbReference type="OrthoDB" id="7278934at2"/>
<keyword evidence="1" id="KW-1133">Transmembrane helix</keyword>
<protein>
    <recommendedName>
        <fullName evidence="4">Prepilin-type N-terminal cleavage/methylation domain-containing protein</fullName>
    </recommendedName>
</protein>
<comment type="caution">
    <text evidence="2">The sequence shown here is derived from an EMBL/GenBank/DDBJ whole genome shotgun (WGS) entry which is preliminary data.</text>
</comment>
<dbReference type="NCBIfam" id="TIGR02532">
    <property type="entry name" value="IV_pilin_GFxxxE"/>
    <property type="match status" value="1"/>
</dbReference>
<evidence type="ECO:0000313" key="3">
    <source>
        <dbReference type="Proteomes" id="UP000075636"/>
    </source>
</evidence>
<feature type="transmembrane region" description="Helical" evidence="1">
    <location>
        <begin position="16"/>
        <end position="39"/>
    </location>
</feature>
<proteinExistence type="predicted"/>